<dbReference type="InterPro" id="IPR056108">
    <property type="entry name" value="DUF7691"/>
</dbReference>
<comment type="caution">
    <text evidence="2">The sequence shown here is derived from an EMBL/GenBank/DDBJ whole genome shotgun (WGS) entry which is preliminary data.</text>
</comment>
<reference evidence="2 3" key="1">
    <citation type="submission" date="2020-05" db="EMBL/GenBank/DDBJ databases">
        <title>Bremerella alba sp. nov., a novel planctomycete isolated from the surface of the macroalga Fucus spiralis.</title>
        <authorList>
            <person name="Godinho O."/>
            <person name="Botelho R."/>
            <person name="Albuquerque L."/>
            <person name="Wiegand S."/>
            <person name="Da Costa M.S."/>
            <person name="Lobo-Da-Cunha A."/>
            <person name="Jogler C."/>
            <person name="Lage O.M."/>
        </authorList>
    </citation>
    <scope>NUCLEOTIDE SEQUENCE [LARGE SCALE GENOMIC DNA]</scope>
    <source>
        <strain evidence="2 3">FF15</strain>
    </source>
</reference>
<evidence type="ECO:0000313" key="2">
    <source>
        <dbReference type="EMBL" id="MBA2117713.1"/>
    </source>
</evidence>
<name>A0A7V9A9U7_9BACT</name>
<dbReference type="Pfam" id="PF24740">
    <property type="entry name" value="DUF7691"/>
    <property type="match status" value="1"/>
</dbReference>
<dbReference type="AlphaFoldDB" id="A0A7V9A9U7"/>
<organism evidence="2 3">
    <name type="scientific">Bremerella alba</name>
    <dbReference type="NCBI Taxonomy" id="980252"/>
    <lineage>
        <taxon>Bacteria</taxon>
        <taxon>Pseudomonadati</taxon>
        <taxon>Planctomycetota</taxon>
        <taxon>Planctomycetia</taxon>
        <taxon>Pirellulales</taxon>
        <taxon>Pirellulaceae</taxon>
        <taxon>Bremerella</taxon>
    </lineage>
</organism>
<evidence type="ECO:0000259" key="1">
    <source>
        <dbReference type="Pfam" id="PF24740"/>
    </source>
</evidence>
<dbReference type="Proteomes" id="UP000551616">
    <property type="component" value="Unassembled WGS sequence"/>
</dbReference>
<proteinExistence type="predicted"/>
<dbReference type="RefSeq" id="WP_207399084.1">
    <property type="nucleotide sequence ID" value="NZ_JABRWO010000019.1"/>
</dbReference>
<protein>
    <recommendedName>
        <fullName evidence="1">DUF7691 domain-containing protein</fullName>
    </recommendedName>
</protein>
<sequence length="175" mass="19553">MSYTLSAYAIDLKNLRDTVGEADEKLQKKIIRSNPDEFDDEDDFDPGSGRVPLATALENLLAGKASLSDDYAQHAYALEELCRFLAKKDWNGYILDSQKQSITRFLDNPPTQLPGSTGLPSIGTIESDELPRIVDSIKEQWEIADDGELEEDASEIIEVFKFAQKKRLGVVLVWG</sequence>
<evidence type="ECO:0000313" key="3">
    <source>
        <dbReference type="Proteomes" id="UP000551616"/>
    </source>
</evidence>
<keyword evidence="3" id="KW-1185">Reference proteome</keyword>
<dbReference type="EMBL" id="JABRWO010000019">
    <property type="protein sequence ID" value="MBA2117713.1"/>
    <property type="molecule type" value="Genomic_DNA"/>
</dbReference>
<gene>
    <name evidence="2" type="ORF">HOV93_49150</name>
</gene>
<feature type="domain" description="DUF7691" evidence="1">
    <location>
        <begin position="1"/>
        <end position="174"/>
    </location>
</feature>
<accession>A0A7V9A9U7</accession>